<evidence type="ECO:0000256" key="1">
    <source>
        <dbReference type="SAM" id="MobiDB-lite"/>
    </source>
</evidence>
<dbReference type="Proteomes" id="UP001066276">
    <property type="component" value="Chromosome 1_2"/>
</dbReference>
<feature type="compositionally biased region" description="Polar residues" evidence="1">
    <location>
        <begin position="68"/>
        <end position="84"/>
    </location>
</feature>
<sequence>MAPATGGSESPRQVHPPPAPREQPGAPHGRAHPEPVARAPSQATLRSRALSPIGETPQPAPNRGPPQELTQHRQSQGPAHQPTSENIAHLEKYTMKRPEARQSLTQNDLLMVCRQLNMEGSVAEIMHQLGAHENGKISFQEFTMCRMQLVREIRKQEVELSVKSEDSCRRKKMRDRITSWPTSSENSLGALSGARESWEYDSGVRDLQSPDFQSSSTLQKLLGSGGSTVAQQAALQRLLTQASSLTDSTGGSHFELANTQF</sequence>
<comment type="caution">
    <text evidence="2">The sequence shown here is derived from an EMBL/GenBank/DDBJ whole genome shotgun (WGS) entry which is preliminary data.</text>
</comment>
<organism evidence="2 3">
    <name type="scientific">Pleurodeles waltl</name>
    <name type="common">Iberian ribbed newt</name>
    <dbReference type="NCBI Taxonomy" id="8319"/>
    <lineage>
        <taxon>Eukaryota</taxon>
        <taxon>Metazoa</taxon>
        <taxon>Chordata</taxon>
        <taxon>Craniata</taxon>
        <taxon>Vertebrata</taxon>
        <taxon>Euteleostomi</taxon>
        <taxon>Amphibia</taxon>
        <taxon>Batrachia</taxon>
        <taxon>Caudata</taxon>
        <taxon>Salamandroidea</taxon>
        <taxon>Salamandridae</taxon>
        <taxon>Pleurodelinae</taxon>
        <taxon>Pleurodeles</taxon>
    </lineage>
</organism>
<dbReference type="InterPro" id="IPR011992">
    <property type="entry name" value="EF-hand-dom_pair"/>
</dbReference>
<accession>A0AAV7W3N6</accession>
<evidence type="ECO:0000313" key="2">
    <source>
        <dbReference type="EMBL" id="KAJ1208093.1"/>
    </source>
</evidence>
<evidence type="ECO:0000313" key="3">
    <source>
        <dbReference type="Proteomes" id="UP001066276"/>
    </source>
</evidence>
<gene>
    <name evidence="2" type="ORF">NDU88_003483</name>
</gene>
<protein>
    <submittedName>
        <fullName evidence="2">Uncharacterized protein</fullName>
    </submittedName>
</protein>
<reference evidence="2" key="1">
    <citation type="journal article" date="2022" name="bioRxiv">
        <title>Sequencing and chromosome-scale assembly of the giantPleurodeles waltlgenome.</title>
        <authorList>
            <person name="Brown T."/>
            <person name="Elewa A."/>
            <person name="Iarovenko S."/>
            <person name="Subramanian E."/>
            <person name="Araus A.J."/>
            <person name="Petzold A."/>
            <person name="Susuki M."/>
            <person name="Suzuki K.-i.T."/>
            <person name="Hayashi T."/>
            <person name="Toyoda A."/>
            <person name="Oliveira C."/>
            <person name="Osipova E."/>
            <person name="Leigh N.D."/>
            <person name="Simon A."/>
            <person name="Yun M.H."/>
        </authorList>
    </citation>
    <scope>NUCLEOTIDE SEQUENCE</scope>
    <source>
        <strain evidence="2">20211129_DDA</strain>
        <tissue evidence="2">Liver</tissue>
    </source>
</reference>
<dbReference type="AlphaFoldDB" id="A0AAV7W3N6"/>
<keyword evidence="3" id="KW-1185">Reference proteome</keyword>
<dbReference type="EMBL" id="JANPWB010000002">
    <property type="protein sequence ID" value="KAJ1208093.1"/>
    <property type="molecule type" value="Genomic_DNA"/>
</dbReference>
<proteinExistence type="predicted"/>
<dbReference type="SUPFAM" id="SSF47473">
    <property type="entry name" value="EF-hand"/>
    <property type="match status" value="1"/>
</dbReference>
<name>A0AAV7W3N6_PLEWA</name>
<feature type="region of interest" description="Disordered" evidence="1">
    <location>
        <begin position="1"/>
        <end position="84"/>
    </location>
</feature>
<dbReference type="Gene3D" id="1.10.238.10">
    <property type="entry name" value="EF-hand"/>
    <property type="match status" value="1"/>
</dbReference>